<evidence type="ECO:0000313" key="3">
    <source>
        <dbReference type="Proteomes" id="UP001209540"/>
    </source>
</evidence>
<dbReference type="Proteomes" id="UP001209540">
    <property type="component" value="Unassembled WGS sequence"/>
</dbReference>
<reference evidence="2" key="2">
    <citation type="submission" date="2023-02" db="EMBL/GenBank/DDBJ databases">
        <authorList>
            <consortium name="DOE Joint Genome Institute"/>
            <person name="Mondo S.J."/>
            <person name="Chang Y."/>
            <person name="Wang Y."/>
            <person name="Ahrendt S."/>
            <person name="Andreopoulos W."/>
            <person name="Barry K."/>
            <person name="Beard J."/>
            <person name="Benny G.L."/>
            <person name="Blankenship S."/>
            <person name="Bonito G."/>
            <person name="Cuomo C."/>
            <person name="Desiro A."/>
            <person name="Gervers K.A."/>
            <person name="Hundley H."/>
            <person name="Kuo A."/>
            <person name="LaButti K."/>
            <person name="Lang B.F."/>
            <person name="Lipzen A."/>
            <person name="O'Donnell K."/>
            <person name="Pangilinan J."/>
            <person name="Reynolds N."/>
            <person name="Sandor L."/>
            <person name="Smith M.W."/>
            <person name="Tsang A."/>
            <person name="Grigoriev I.V."/>
            <person name="Stajich J.E."/>
            <person name="Spatafora J.W."/>
        </authorList>
    </citation>
    <scope>NUCLEOTIDE SEQUENCE</scope>
    <source>
        <strain evidence="2">RSA 2281</strain>
    </source>
</reference>
<accession>A0AAD5PE20</accession>
<proteinExistence type="predicted"/>
<protein>
    <recommendedName>
        <fullName evidence="1">Heterokaryon incompatibility domain-containing protein</fullName>
    </recommendedName>
</protein>
<evidence type="ECO:0000313" key="2">
    <source>
        <dbReference type="EMBL" id="KAI9262354.1"/>
    </source>
</evidence>
<dbReference type="AlphaFoldDB" id="A0AAD5PE20"/>
<comment type="caution">
    <text evidence="2">The sequence shown here is derived from an EMBL/GenBank/DDBJ whole genome shotgun (WGS) entry which is preliminary data.</text>
</comment>
<feature type="domain" description="Heterokaryon incompatibility" evidence="1">
    <location>
        <begin position="151"/>
        <end position="250"/>
    </location>
</feature>
<gene>
    <name evidence="2" type="ORF">BDA99DRAFT_510966</name>
</gene>
<dbReference type="InterPro" id="IPR052895">
    <property type="entry name" value="HetReg/Transcr_Mod"/>
</dbReference>
<dbReference type="EMBL" id="JAIXMP010000014">
    <property type="protein sequence ID" value="KAI9262354.1"/>
    <property type="molecule type" value="Genomic_DNA"/>
</dbReference>
<keyword evidence="3" id="KW-1185">Reference proteome</keyword>
<organism evidence="2 3">
    <name type="scientific">Phascolomyces articulosus</name>
    <dbReference type="NCBI Taxonomy" id="60185"/>
    <lineage>
        <taxon>Eukaryota</taxon>
        <taxon>Fungi</taxon>
        <taxon>Fungi incertae sedis</taxon>
        <taxon>Mucoromycota</taxon>
        <taxon>Mucoromycotina</taxon>
        <taxon>Mucoromycetes</taxon>
        <taxon>Mucorales</taxon>
        <taxon>Lichtheimiaceae</taxon>
        <taxon>Phascolomyces</taxon>
    </lineage>
</organism>
<sequence length="611" mass="71222">MYITYCRHQKSLNEVDTTEHRLNATAGDYRPTYLMRVSDWKKVPGHEAKKGYCALSYVWAQSGDVVQTKNGEYDCIDNGQHCIVEGYSYYDMDNNKNNDIYTRFKKRLFGNKRDSITMVPTEKKEGSEKDEEYTVQFLPSTKSKATIKYVTYEKFLQQLCNDFQIEYLWYDKRCIDQSNEKIKYQEIKQMHRIYGNACYTVAFVPEVHVSDPNAFDMLNPVYGDTQVAVEALGDMSQKSLWWKRSWTLEETMVSKRLLLIGTNTYNFYTCDTPVTRYEFPTWMLDFVNRKQGGEEGGSVNQALNQAHFRTSSKEHDKIFSLMNIFHDMFGGIEINYKMDIKDIFNTFYRTITTNDLSILCFGSNFFLSGLEYRANKMRSHHLPSWTGVSGRHLSDAISTTTTWLQQQHFISDDMLLHITTKYYKTLLIKPYNHGHFSPLSHDNQLLNQHIAMFNKRHDAVDLYHIVEENTALLDWAVKMRNVSSFNATHYYQPQGASIMETRPISLTEDCKECIILPILFKSYNLLVKSVEGSHKLSLPDGYSHDYYLPVFRKCMNDTNTITTTQERYKAIGIYYLGDPNNGDLSSSDPDEILKTIFEQKAIHDIKEFIIE</sequence>
<reference evidence="2" key="1">
    <citation type="journal article" date="2022" name="IScience">
        <title>Evolution of zygomycete secretomes and the origins of terrestrial fungal ecologies.</title>
        <authorList>
            <person name="Chang Y."/>
            <person name="Wang Y."/>
            <person name="Mondo S."/>
            <person name="Ahrendt S."/>
            <person name="Andreopoulos W."/>
            <person name="Barry K."/>
            <person name="Beard J."/>
            <person name="Benny G.L."/>
            <person name="Blankenship S."/>
            <person name="Bonito G."/>
            <person name="Cuomo C."/>
            <person name="Desiro A."/>
            <person name="Gervers K.A."/>
            <person name="Hundley H."/>
            <person name="Kuo A."/>
            <person name="LaButti K."/>
            <person name="Lang B.F."/>
            <person name="Lipzen A."/>
            <person name="O'Donnell K."/>
            <person name="Pangilinan J."/>
            <person name="Reynolds N."/>
            <person name="Sandor L."/>
            <person name="Smith M.E."/>
            <person name="Tsang A."/>
            <person name="Grigoriev I.V."/>
            <person name="Stajich J.E."/>
            <person name="Spatafora J.W."/>
        </authorList>
    </citation>
    <scope>NUCLEOTIDE SEQUENCE</scope>
    <source>
        <strain evidence="2">RSA 2281</strain>
    </source>
</reference>
<dbReference type="InterPro" id="IPR010730">
    <property type="entry name" value="HET"/>
</dbReference>
<dbReference type="Pfam" id="PF06985">
    <property type="entry name" value="HET"/>
    <property type="match status" value="1"/>
</dbReference>
<name>A0AAD5PE20_9FUNG</name>
<evidence type="ECO:0000259" key="1">
    <source>
        <dbReference type="Pfam" id="PF06985"/>
    </source>
</evidence>
<dbReference type="PANTHER" id="PTHR24148:SF73">
    <property type="entry name" value="HET DOMAIN PROTEIN (AFU_ORTHOLOGUE AFUA_8G01020)"/>
    <property type="match status" value="1"/>
</dbReference>
<dbReference type="PANTHER" id="PTHR24148">
    <property type="entry name" value="ANKYRIN REPEAT DOMAIN-CONTAINING PROTEIN 39 HOMOLOG-RELATED"/>
    <property type="match status" value="1"/>
</dbReference>